<dbReference type="AlphaFoldDB" id="A0A3M0GBU1"/>
<dbReference type="GO" id="GO:0055052">
    <property type="term" value="C:ATP-binding cassette (ABC) transporter complex, substrate-binding subunit-containing"/>
    <property type="evidence" value="ECO:0007669"/>
    <property type="project" value="TreeGrafter"/>
</dbReference>
<dbReference type="Pfam" id="PF13416">
    <property type="entry name" value="SBP_bac_8"/>
    <property type="match status" value="1"/>
</dbReference>
<evidence type="ECO:0000256" key="3">
    <source>
        <dbReference type="ARBA" id="ARBA00022729"/>
    </source>
</evidence>
<dbReference type="Gene3D" id="3.40.190.10">
    <property type="entry name" value="Periplasmic binding protein-like II"/>
    <property type="match status" value="1"/>
</dbReference>
<dbReference type="GO" id="GO:0042956">
    <property type="term" value="P:maltodextrin transmembrane transport"/>
    <property type="evidence" value="ECO:0007669"/>
    <property type="project" value="TreeGrafter"/>
</dbReference>
<dbReference type="PROSITE" id="PS51257">
    <property type="entry name" value="PROKAR_LIPOPROTEIN"/>
    <property type="match status" value="1"/>
</dbReference>
<evidence type="ECO:0000313" key="5">
    <source>
        <dbReference type="EMBL" id="RMB60032.1"/>
    </source>
</evidence>
<evidence type="ECO:0000256" key="4">
    <source>
        <dbReference type="SAM" id="SignalP"/>
    </source>
</evidence>
<dbReference type="PANTHER" id="PTHR30061:SF50">
    <property type="entry name" value="MALTOSE_MALTODEXTRIN-BINDING PERIPLASMIC PROTEIN"/>
    <property type="match status" value="1"/>
</dbReference>
<name>A0A3M0GBU1_9ACTN</name>
<evidence type="ECO:0000313" key="6">
    <source>
        <dbReference type="Proteomes" id="UP000275256"/>
    </source>
</evidence>
<gene>
    <name evidence="5" type="ORF">EAX62_09975</name>
</gene>
<evidence type="ECO:0000256" key="2">
    <source>
        <dbReference type="ARBA" id="ARBA00022448"/>
    </source>
</evidence>
<comment type="similarity">
    <text evidence="1">Belongs to the bacterial solute-binding protein 1 family.</text>
</comment>
<keyword evidence="3 4" id="KW-0732">Signal</keyword>
<dbReference type="InterPro" id="IPR006311">
    <property type="entry name" value="TAT_signal"/>
</dbReference>
<accession>A0A3M0GBU1</accession>
<dbReference type="PANTHER" id="PTHR30061">
    <property type="entry name" value="MALTOSE-BINDING PERIPLASMIC PROTEIN"/>
    <property type="match status" value="1"/>
</dbReference>
<proteinExistence type="inferred from homology"/>
<reference evidence="5 6" key="1">
    <citation type="submission" date="2018-10" db="EMBL/GenBank/DDBJ databases">
        <title>Tessaracoccus antarcticuss sp. nov., isolated from sediment.</title>
        <authorList>
            <person name="Zhou L.Y."/>
            <person name="Du Z.J."/>
        </authorList>
    </citation>
    <scope>NUCLEOTIDE SEQUENCE [LARGE SCALE GENOMIC DNA]</scope>
    <source>
        <strain evidence="5 6">JDX10</strain>
    </source>
</reference>
<protein>
    <submittedName>
        <fullName evidence="5">Extracellular solute-binding protein</fullName>
    </submittedName>
</protein>
<feature type="signal peptide" evidence="4">
    <location>
        <begin position="1"/>
        <end position="18"/>
    </location>
</feature>
<dbReference type="RefSeq" id="WP_121901512.1">
    <property type="nucleotide sequence ID" value="NZ_REFW01000002.1"/>
</dbReference>
<dbReference type="SUPFAM" id="SSF53850">
    <property type="entry name" value="Periplasmic binding protein-like II"/>
    <property type="match status" value="1"/>
</dbReference>
<dbReference type="EMBL" id="REFW01000002">
    <property type="protein sequence ID" value="RMB60032.1"/>
    <property type="molecule type" value="Genomic_DNA"/>
</dbReference>
<dbReference type="GO" id="GO:1901982">
    <property type="term" value="F:maltose binding"/>
    <property type="evidence" value="ECO:0007669"/>
    <property type="project" value="TreeGrafter"/>
</dbReference>
<keyword evidence="6" id="KW-1185">Reference proteome</keyword>
<dbReference type="Proteomes" id="UP000275256">
    <property type="component" value="Unassembled WGS sequence"/>
</dbReference>
<comment type="caution">
    <text evidence="5">The sequence shown here is derived from an EMBL/GenBank/DDBJ whole genome shotgun (WGS) entry which is preliminary data.</text>
</comment>
<feature type="chain" id="PRO_5038840122" evidence="4">
    <location>
        <begin position="19"/>
        <end position="421"/>
    </location>
</feature>
<dbReference type="InterPro" id="IPR006059">
    <property type="entry name" value="SBP"/>
</dbReference>
<dbReference type="OrthoDB" id="1650177at2"/>
<dbReference type="PROSITE" id="PS51318">
    <property type="entry name" value="TAT"/>
    <property type="match status" value="1"/>
</dbReference>
<organism evidence="5 6">
    <name type="scientific">Tessaracoccus antarcticus</name>
    <dbReference type="NCBI Taxonomy" id="2479848"/>
    <lineage>
        <taxon>Bacteria</taxon>
        <taxon>Bacillati</taxon>
        <taxon>Actinomycetota</taxon>
        <taxon>Actinomycetes</taxon>
        <taxon>Propionibacteriales</taxon>
        <taxon>Propionibacteriaceae</taxon>
        <taxon>Tessaracoccus</taxon>
    </lineage>
</organism>
<dbReference type="GO" id="GO:0015768">
    <property type="term" value="P:maltose transport"/>
    <property type="evidence" value="ECO:0007669"/>
    <property type="project" value="TreeGrafter"/>
</dbReference>
<keyword evidence="2" id="KW-0813">Transport</keyword>
<evidence type="ECO:0000256" key="1">
    <source>
        <dbReference type="ARBA" id="ARBA00008520"/>
    </source>
</evidence>
<sequence>MTSITRRHFLGFGGLAVAAVGLSACGGSGFNEPAATGSPDGSGSPTGFETTESKITVLIGSSGAAETKAVTDAVAAWSKDSGVQSQVLPANNLDQQLSQGFASGNPSDVFYLTTEAFGGYAANNSLQPYGDQIDAASFYEALVAAFTVDDVFYAAPKDFSTLALIINKKSWAAAGLTDADVPTTWEEFSTVAEKLTTATQVGLGTSPEYQRLGVWMAQAGGELVTDGKATANSQACVDGLTHIQELLKKGTVKLTTDLGAGWGGEAFGKELCAMTIEGNWIIGALQSDYPSVEYLVAELPAGPSGQGTLQFTNAWGLATDSKNKGASLELIKALTAPEQQMAFAAAFGVMPSVKATGEEWKAKYPEQAAFLAGADYAKNPPAGKGITAVISDLNAKLEGIKTADVKALLDEVQTNLEAALG</sequence>